<dbReference type="Pfam" id="PF03734">
    <property type="entry name" value="YkuD"/>
    <property type="match status" value="1"/>
</dbReference>
<name>A0A4R3Z7P1_9FIRM</name>
<evidence type="ECO:0000256" key="3">
    <source>
        <dbReference type="ARBA" id="ARBA00022960"/>
    </source>
</evidence>
<dbReference type="GO" id="GO:0071555">
    <property type="term" value="P:cell wall organization"/>
    <property type="evidence" value="ECO:0007669"/>
    <property type="project" value="UniProtKB-UniRule"/>
</dbReference>
<dbReference type="InterPro" id="IPR050979">
    <property type="entry name" value="LD-transpeptidase"/>
</dbReference>
<reference evidence="9 10" key="1">
    <citation type="submission" date="2019-03" db="EMBL/GenBank/DDBJ databases">
        <title>Genomic Encyclopedia of Type Strains, Phase IV (KMG-IV): sequencing the most valuable type-strain genomes for metagenomic binning, comparative biology and taxonomic classification.</title>
        <authorList>
            <person name="Goeker M."/>
        </authorList>
    </citation>
    <scope>NUCLEOTIDE SEQUENCE [LARGE SCALE GENOMIC DNA]</scope>
    <source>
        <strain evidence="9 10">DSM 29487</strain>
    </source>
</reference>
<keyword evidence="10" id="KW-1185">Reference proteome</keyword>
<dbReference type="Gene3D" id="2.40.440.10">
    <property type="entry name" value="L,D-transpeptidase catalytic domain-like"/>
    <property type="match status" value="1"/>
</dbReference>
<keyword evidence="5 6" id="KW-0961">Cell wall biogenesis/degradation</keyword>
<evidence type="ECO:0000256" key="1">
    <source>
        <dbReference type="ARBA" id="ARBA00004752"/>
    </source>
</evidence>
<dbReference type="GO" id="GO:0008360">
    <property type="term" value="P:regulation of cell shape"/>
    <property type="evidence" value="ECO:0007669"/>
    <property type="project" value="UniProtKB-UniRule"/>
</dbReference>
<feature type="active site" description="Nucleophile" evidence="6">
    <location>
        <position position="461"/>
    </location>
</feature>
<keyword evidence="3 6" id="KW-0133">Cell shape</keyword>
<evidence type="ECO:0000256" key="4">
    <source>
        <dbReference type="ARBA" id="ARBA00022984"/>
    </source>
</evidence>
<sequence>MNEKQVQKIDQNKKTKKHIRLKKQYHQKALIVIGILIVGIYAFGCFYYHDKFMAKTSINGIDVSGLSSQKANDKVADVLVNQTLELTFIDQQKETLVQKDSGMTFNRDNDIEKSLKNQNIFLWFTHYFHQTQIELNNLLKINQDQLNQTISSLKHVDCKQEKPVDAKVEYKNHEFSIQKEVFGTKINQERLAQAVIDAFANQKKTLDVKKVKGYDEPKVTDDDEKLKKLYEAAQKYCHASITYQTTKGDVVLDGNTLMTWLSIDESGNYYYNEDEFKKQATTFVKELASKINIISKAKTFKGANGTRTVSGGNYGYKLNQSKEVEGLLKDIQNQKNGKRTPVVTGVQQSYENGGIGHTFVEIDMTKQHMWYIRNGKVVLESDVITGVPTDPKKRTPGGTYYIYFMQRNRTLIGEMQPDGKPEYETPVAYWMAFNGGIGLHDATWQRKFGGNLYYTRGSHGCVNLPLGIAASLYDMVKVGTPVVCYY</sequence>
<dbReference type="GO" id="GO:0018104">
    <property type="term" value="P:peptidoglycan-protein cross-linking"/>
    <property type="evidence" value="ECO:0007669"/>
    <property type="project" value="TreeGrafter"/>
</dbReference>
<evidence type="ECO:0000256" key="7">
    <source>
        <dbReference type="SAM" id="Phobius"/>
    </source>
</evidence>
<evidence type="ECO:0000256" key="6">
    <source>
        <dbReference type="PROSITE-ProRule" id="PRU01373"/>
    </source>
</evidence>
<comment type="caution">
    <text evidence="9">The sequence shown here is derived from an EMBL/GenBank/DDBJ whole genome shotgun (WGS) entry which is preliminary data.</text>
</comment>
<evidence type="ECO:0000256" key="2">
    <source>
        <dbReference type="ARBA" id="ARBA00022679"/>
    </source>
</evidence>
<dbReference type="RefSeq" id="WP_066446355.1">
    <property type="nucleotide sequence ID" value="NZ_JANKBF010000003.1"/>
</dbReference>
<dbReference type="AlphaFoldDB" id="A0A4R3Z7P1"/>
<keyword evidence="2" id="KW-0808">Transferase</keyword>
<keyword evidence="7" id="KW-0812">Transmembrane</keyword>
<organism evidence="9 10">
    <name type="scientific">Longibaculum muris</name>
    <dbReference type="NCBI Taxonomy" id="1796628"/>
    <lineage>
        <taxon>Bacteria</taxon>
        <taxon>Bacillati</taxon>
        <taxon>Bacillota</taxon>
        <taxon>Erysipelotrichia</taxon>
        <taxon>Erysipelotrichales</taxon>
        <taxon>Coprobacillaceae</taxon>
        <taxon>Longibaculum</taxon>
    </lineage>
</organism>
<dbReference type="InterPro" id="IPR005490">
    <property type="entry name" value="LD_TPept_cat_dom"/>
</dbReference>
<dbReference type="Gene3D" id="3.10.20.800">
    <property type="match status" value="1"/>
</dbReference>
<keyword evidence="7" id="KW-0472">Membrane</keyword>
<feature type="domain" description="L,D-TPase catalytic" evidence="8">
    <location>
        <begin position="358"/>
        <end position="485"/>
    </location>
</feature>
<dbReference type="InterPro" id="IPR038054">
    <property type="entry name" value="LD_TPept-like_central_sf"/>
</dbReference>
<keyword evidence="7" id="KW-1133">Transmembrane helix</keyword>
<dbReference type="EMBL" id="SMCQ01000002">
    <property type="protein sequence ID" value="TCW02158.1"/>
    <property type="molecule type" value="Genomic_DNA"/>
</dbReference>
<evidence type="ECO:0000313" key="9">
    <source>
        <dbReference type="EMBL" id="TCW02158.1"/>
    </source>
</evidence>
<dbReference type="PANTHER" id="PTHR30582:SF33">
    <property type="entry name" value="EXPORTED PROTEIN"/>
    <property type="match status" value="1"/>
</dbReference>
<dbReference type="PROSITE" id="PS52029">
    <property type="entry name" value="LD_TPASE"/>
    <property type="match status" value="1"/>
</dbReference>
<comment type="pathway">
    <text evidence="1 6">Cell wall biogenesis; peptidoglycan biosynthesis.</text>
</comment>
<keyword evidence="4 6" id="KW-0573">Peptidoglycan synthesis</keyword>
<dbReference type="CDD" id="cd16913">
    <property type="entry name" value="YkuD_like"/>
    <property type="match status" value="1"/>
</dbReference>
<dbReference type="Proteomes" id="UP000295515">
    <property type="component" value="Unassembled WGS sequence"/>
</dbReference>
<dbReference type="InterPro" id="IPR038063">
    <property type="entry name" value="Transpep_catalytic_dom"/>
</dbReference>
<dbReference type="Pfam" id="PF12229">
    <property type="entry name" value="PG_binding_4"/>
    <property type="match status" value="2"/>
</dbReference>
<dbReference type="InterPro" id="IPR022029">
    <property type="entry name" value="YoaR-like_PG-bd"/>
</dbReference>
<protein>
    <submittedName>
        <fullName evidence="9">Putative peptidoglycan binding protein</fullName>
    </submittedName>
</protein>
<dbReference type="GeneID" id="98914366"/>
<feature type="active site" description="Proton donor/acceptor" evidence="6">
    <location>
        <position position="440"/>
    </location>
</feature>
<dbReference type="SUPFAM" id="SSF141523">
    <property type="entry name" value="L,D-transpeptidase catalytic domain-like"/>
    <property type="match status" value="1"/>
</dbReference>
<accession>A0A4R3Z7P1</accession>
<dbReference type="SUPFAM" id="SSF143985">
    <property type="entry name" value="L,D-transpeptidase pre-catalytic domain-like"/>
    <property type="match status" value="1"/>
</dbReference>
<dbReference type="PANTHER" id="PTHR30582">
    <property type="entry name" value="L,D-TRANSPEPTIDASE"/>
    <property type="match status" value="1"/>
</dbReference>
<dbReference type="GO" id="GO:0016740">
    <property type="term" value="F:transferase activity"/>
    <property type="evidence" value="ECO:0007669"/>
    <property type="project" value="UniProtKB-KW"/>
</dbReference>
<proteinExistence type="predicted"/>
<evidence type="ECO:0000256" key="5">
    <source>
        <dbReference type="ARBA" id="ARBA00023316"/>
    </source>
</evidence>
<evidence type="ECO:0000313" key="10">
    <source>
        <dbReference type="Proteomes" id="UP000295515"/>
    </source>
</evidence>
<feature type="transmembrane region" description="Helical" evidence="7">
    <location>
        <begin position="29"/>
        <end position="49"/>
    </location>
</feature>
<dbReference type="GO" id="GO:0071972">
    <property type="term" value="F:peptidoglycan L,D-transpeptidase activity"/>
    <property type="evidence" value="ECO:0007669"/>
    <property type="project" value="TreeGrafter"/>
</dbReference>
<dbReference type="UniPathway" id="UPA00219"/>
<dbReference type="GO" id="GO:0005576">
    <property type="term" value="C:extracellular region"/>
    <property type="evidence" value="ECO:0007669"/>
    <property type="project" value="TreeGrafter"/>
</dbReference>
<evidence type="ECO:0000259" key="8">
    <source>
        <dbReference type="PROSITE" id="PS52029"/>
    </source>
</evidence>
<gene>
    <name evidence="9" type="ORF">EDD60_102123</name>
</gene>